<keyword evidence="3" id="KW-1185">Reference proteome</keyword>
<accession>A0A395SFF7</accession>
<evidence type="ECO:0000313" key="3">
    <source>
        <dbReference type="Proteomes" id="UP000266234"/>
    </source>
</evidence>
<evidence type="ECO:0000313" key="2">
    <source>
        <dbReference type="EMBL" id="RGP71111.1"/>
    </source>
</evidence>
<organism evidence="2 3">
    <name type="scientific">Fusarium longipes</name>
    <dbReference type="NCBI Taxonomy" id="694270"/>
    <lineage>
        <taxon>Eukaryota</taxon>
        <taxon>Fungi</taxon>
        <taxon>Dikarya</taxon>
        <taxon>Ascomycota</taxon>
        <taxon>Pezizomycotina</taxon>
        <taxon>Sordariomycetes</taxon>
        <taxon>Hypocreomycetidae</taxon>
        <taxon>Hypocreales</taxon>
        <taxon>Nectriaceae</taxon>
        <taxon>Fusarium</taxon>
    </lineage>
</organism>
<feature type="region of interest" description="Disordered" evidence="1">
    <location>
        <begin position="46"/>
        <end position="87"/>
    </location>
</feature>
<dbReference type="AlphaFoldDB" id="A0A395SFF7"/>
<sequence>MKTTWLEMDHVRSWVLNGDYDLDNSFDRPLAWSSTIATGLSEAVISPKEDASSQSNSSPRTQKSHNTESTAASSTPDLSWSPSQPCSTLNEQEFLSVPDDVNDPLIPKQSDIRRVFHNGYYTWQQLVDQALALPRGMFPASLDPSIMLQDMPPIPSRLPADGVLAGAPTWFVPDDPAGSDLHLDNISGGTKYFRLAYPSPIDCHISSDPSTCHYGNPIGTADASNAPEGLAVLILCWSYIISSRLLELQGRKCHFTDSCLRPIHSCNIGNLLQNDALVHLPAVASRRLVQWLCAILAPTPGWAANGRGAHTPWDARCTGEVRFLIATEGQVAIDLDMEPPTSTEATELLIEFCNLFGIGHESRQSRDPTLLSPIKTAFLATLAIPFYRMAKLQPQLPRPSLRPRKTTPLNIEQAADIHRYTEEARYHMTLSMQPYALGSTLWSVFWQPEIQCNLVSPWLAAINSVIQPAFQHCDFEMLSKIFLLRRPRVGMWWHGIFALGSPKTLDLIRNYLTTLDEGCSYDTLSHPDIVVAAWTGAPQSYQDSAASSTYQDLIPRAALLQHRHTLTLRDPYPLFSGWLPFGSVPKESIEPDLYPWLERGHRREYRHWTWWSRDDATFQPSTHAGYRKETTHYNPNVLDNLDIITSNCVKSIPPAVGVASEPSRRATLQMINHSLGNIIGERSLCTAVIPGLKNSHPWLKDWFPV</sequence>
<gene>
    <name evidence="2" type="ORF">FLONG3_7239</name>
</gene>
<comment type="caution">
    <text evidence="2">The sequence shown here is derived from an EMBL/GenBank/DDBJ whole genome shotgun (WGS) entry which is preliminary data.</text>
</comment>
<feature type="compositionally biased region" description="Polar residues" evidence="1">
    <location>
        <begin position="52"/>
        <end position="61"/>
    </location>
</feature>
<name>A0A395SFF7_9HYPO</name>
<protein>
    <submittedName>
        <fullName evidence="2">Uncharacterized protein</fullName>
    </submittedName>
</protein>
<dbReference type="Proteomes" id="UP000266234">
    <property type="component" value="Unassembled WGS sequence"/>
</dbReference>
<dbReference type="OrthoDB" id="3549294at2759"/>
<reference evidence="2 3" key="1">
    <citation type="journal article" date="2018" name="PLoS Pathog.">
        <title>Evolution of structural diversity of trichothecenes, a family of toxins produced by plant pathogenic and entomopathogenic fungi.</title>
        <authorList>
            <person name="Proctor R.H."/>
            <person name="McCormick S.P."/>
            <person name="Kim H.S."/>
            <person name="Cardoza R.E."/>
            <person name="Stanley A.M."/>
            <person name="Lindo L."/>
            <person name="Kelly A."/>
            <person name="Brown D.W."/>
            <person name="Lee T."/>
            <person name="Vaughan M.M."/>
            <person name="Alexander N.J."/>
            <person name="Busman M."/>
            <person name="Gutierrez S."/>
        </authorList>
    </citation>
    <scope>NUCLEOTIDE SEQUENCE [LARGE SCALE GENOMIC DNA]</scope>
    <source>
        <strain evidence="2 3">NRRL 20695</strain>
    </source>
</reference>
<dbReference type="EMBL" id="PXOG01000163">
    <property type="protein sequence ID" value="RGP71111.1"/>
    <property type="molecule type" value="Genomic_DNA"/>
</dbReference>
<feature type="compositionally biased region" description="Polar residues" evidence="1">
    <location>
        <begin position="67"/>
        <end position="87"/>
    </location>
</feature>
<evidence type="ECO:0000256" key="1">
    <source>
        <dbReference type="SAM" id="MobiDB-lite"/>
    </source>
</evidence>
<proteinExistence type="predicted"/>